<reference evidence="1 2" key="1">
    <citation type="journal article" date="2012" name="Eukaryot. Cell">
        <title>Genome sequence of the fungus Glarea lozoyensis: the first genome sequence of a species from the Helotiaceae family.</title>
        <authorList>
            <person name="Youssar L."/>
            <person name="Gruening B.A."/>
            <person name="Erxleben A."/>
            <person name="Guenther S."/>
            <person name="Huettel W."/>
        </authorList>
    </citation>
    <scope>NUCLEOTIDE SEQUENCE [LARGE SCALE GENOMIC DNA]</scope>
    <source>
        <strain evidence="2">ATCC 74030 / MF5533</strain>
    </source>
</reference>
<evidence type="ECO:0000313" key="2">
    <source>
        <dbReference type="Proteomes" id="UP000005446"/>
    </source>
</evidence>
<proteinExistence type="predicted"/>
<keyword evidence="2" id="KW-1185">Reference proteome</keyword>
<comment type="caution">
    <text evidence="1">The sequence shown here is derived from an EMBL/GenBank/DDBJ whole genome shotgun (WGS) entry which is preliminary data.</text>
</comment>
<dbReference type="HOGENOM" id="CLU_2250443_0_0_1"/>
<sequence>MYPCLRRPQDSGRSDSEERLLVVLGLSRRKPGAVMFEPVVSSWLLDCFLYFEALLSHYPFNHLLTPFGNPYTFSFLPKIFLQTLGFPVLSPARVVSGSVIEPGV</sequence>
<dbReference type="AlphaFoldDB" id="H0EZ49"/>
<protein>
    <submittedName>
        <fullName evidence="1">Uncharacterized protein</fullName>
    </submittedName>
</protein>
<evidence type="ECO:0000313" key="1">
    <source>
        <dbReference type="EMBL" id="EHK96203.1"/>
    </source>
</evidence>
<dbReference type="InParanoid" id="H0EZ49"/>
<gene>
    <name evidence="1" type="ORF">M7I_8111</name>
</gene>
<name>H0EZ49_GLAL7</name>
<dbReference type="EMBL" id="AGUE01000270">
    <property type="protein sequence ID" value="EHK96203.1"/>
    <property type="molecule type" value="Genomic_DNA"/>
</dbReference>
<dbReference type="Proteomes" id="UP000005446">
    <property type="component" value="Unassembled WGS sequence"/>
</dbReference>
<accession>H0EZ49</accession>
<organism evidence="1 2">
    <name type="scientific">Glarea lozoyensis (strain ATCC 74030 / MF5533)</name>
    <dbReference type="NCBI Taxonomy" id="1104152"/>
    <lineage>
        <taxon>Eukaryota</taxon>
        <taxon>Fungi</taxon>
        <taxon>Dikarya</taxon>
        <taxon>Ascomycota</taxon>
        <taxon>Pezizomycotina</taxon>
        <taxon>Leotiomycetes</taxon>
        <taxon>Helotiales</taxon>
        <taxon>Helotiaceae</taxon>
        <taxon>Glarea</taxon>
    </lineage>
</organism>